<proteinExistence type="predicted"/>
<dbReference type="Gene3D" id="3.30.420.190">
    <property type="entry name" value="conserved archaeal protein q6m145"/>
    <property type="match status" value="1"/>
</dbReference>
<dbReference type="Pfam" id="PF01968">
    <property type="entry name" value="Hydantoinase_A"/>
    <property type="match status" value="1"/>
</dbReference>
<dbReference type="Gene3D" id="3.30.420.40">
    <property type="match status" value="1"/>
</dbReference>
<reference evidence="2 3" key="1">
    <citation type="submission" date="2023-07" db="EMBL/GenBank/DDBJ databases">
        <title>Genomic Encyclopedia of Type Strains, Phase IV (KMG-IV): sequencing the most valuable type-strain genomes for metagenomic binning, comparative biology and taxonomic classification.</title>
        <authorList>
            <person name="Goeker M."/>
        </authorList>
    </citation>
    <scope>NUCLEOTIDE SEQUENCE [LARGE SCALE GENOMIC DNA]</scope>
    <source>
        <strain evidence="2 3">DSM 19619</strain>
    </source>
</reference>
<feature type="domain" description="Hydantoinase A/oxoprolinase" evidence="1">
    <location>
        <begin position="67"/>
        <end position="313"/>
    </location>
</feature>
<evidence type="ECO:0000259" key="1">
    <source>
        <dbReference type="Pfam" id="PF01968"/>
    </source>
</evidence>
<name>A0ABU0IYK9_9HYPH</name>
<dbReference type="Proteomes" id="UP001242480">
    <property type="component" value="Unassembled WGS sequence"/>
</dbReference>
<keyword evidence="3" id="KW-1185">Reference proteome</keyword>
<dbReference type="NCBIfam" id="TIGR03123">
    <property type="entry name" value="one_C_unchar_1"/>
    <property type="match status" value="1"/>
</dbReference>
<sequence length="350" mass="36008">MAGERAAADGPVVGWDLGGVHVKAAMVADGRLLAAAQAPYQLRQGLAVLDGALDALPDWARRPARHAVTMTGELCALFDDRASGVAALTDWAVRHCRGDVAIYGGRAGFLAPDAAPARAADVASANWHATSAFVGRRLAEALLVDIGSTTADLIPVAAGAVAAAGYTDAERMATGELVYTGAVRTPVMALAERVPFGGRDLTLMAEPFATIADVHRLLGMLAPEGDQHATADGRGKGLAETRSRLAHMVGLDAADAPDAAWLDLAAHLAELQLRRLHDAAARVISRGLLTQEAPIVGCGVGRFIAEALAARLGRPYRDLGGLVPIADGAQGYWVSSCAPAVSVACLLAGV</sequence>
<evidence type="ECO:0000313" key="2">
    <source>
        <dbReference type="EMBL" id="MDQ0467090.1"/>
    </source>
</evidence>
<evidence type="ECO:0000313" key="3">
    <source>
        <dbReference type="Proteomes" id="UP001242480"/>
    </source>
</evidence>
<dbReference type="InterPro" id="IPR002821">
    <property type="entry name" value="Hydantoinase_A"/>
</dbReference>
<gene>
    <name evidence="2" type="ORF">QO011_000085</name>
</gene>
<organism evidence="2 3">
    <name type="scientific">Labrys wisconsinensis</name>
    <dbReference type="NCBI Taxonomy" id="425677"/>
    <lineage>
        <taxon>Bacteria</taxon>
        <taxon>Pseudomonadati</taxon>
        <taxon>Pseudomonadota</taxon>
        <taxon>Alphaproteobacteria</taxon>
        <taxon>Hyphomicrobiales</taxon>
        <taxon>Xanthobacteraceae</taxon>
        <taxon>Labrys</taxon>
    </lineage>
</organism>
<dbReference type="RefSeq" id="WP_307266304.1">
    <property type="nucleotide sequence ID" value="NZ_JAUSVX010000001.1"/>
</dbReference>
<dbReference type="InterPro" id="IPR002756">
    <property type="entry name" value="MfnF"/>
</dbReference>
<protein>
    <submittedName>
        <fullName evidence="2">H4MPT-linked C1 transfer pathway protein</fullName>
    </submittedName>
</protein>
<comment type="caution">
    <text evidence="2">The sequence shown here is derived from an EMBL/GenBank/DDBJ whole genome shotgun (WGS) entry which is preliminary data.</text>
</comment>
<dbReference type="EMBL" id="JAUSVX010000001">
    <property type="protein sequence ID" value="MDQ0467090.1"/>
    <property type="molecule type" value="Genomic_DNA"/>
</dbReference>
<accession>A0ABU0IYK9</accession>